<evidence type="ECO:0000256" key="1">
    <source>
        <dbReference type="SAM" id="SignalP"/>
    </source>
</evidence>
<sequence>MFKKILVTFMIVASFSLMSSAFADVEVTWRDTLGYDQQKFETWYAEPGNAKVWSGWYTQYHTEPDFVTFCKQTWTGTYCK</sequence>
<evidence type="ECO:0008006" key="4">
    <source>
        <dbReference type="Google" id="ProtNLM"/>
    </source>
</evidence>
<evidence type="ECO:0000313" key="2">
    <source>
        <dbReference type="EMBL" id="KTD53626.1"/>
    </source>
</evidence>
<dbReference type="Proteomes" id="UP000054703">
    <property type="component" value="Unassembled WGS sequence"/>
</dbReference>
<evidence type="ECO:0000313" key="3">
    <source>
        <dbReference type="Proteomes" id="UP000054703"/>
    </source>
</evidence>
<name>A0A0W0Y9U4_9GAMM</name>
<keyword evidence="3" id="KW-1185">Reference proteome</keyword>
<feature type="signal peptide" evidence="1">
    <location>
        <begin position="1"/>
        <end position="23"/>
    </location>
</feature>
<keyword evidence="1" id="KW-0732">Signal</keyword>
<protein>
    <recommendedName>
        <fullName evidence="4">Secreted protein</fullName>
    </recommendedName>
</protein>
<comment type="caution">
    <text evidence="2">The sequence shown here is derived from an EMBL/GenBank/DDBJ whole genome shotgun (WGS) entry which is preliminary data.</text>
</comment>
<dbReference type="EMBL" id="LNYU01000091">
    <property type="protein sequence ID" value="KTD53626.1"/>
    <property type="molecule type" value="Genomic_DNA"/>
</dbReference>
<reference evidence="2 3" key="1">
    <citation type="submission" date="2015-11" db="EMBL/GenBank/DDBJ databases">
        <title>Genomic analysis of 38 Legionella species identifies large and diverse effector repertoires.</title>
        <authorList>
            <person name="Burstein D."/>
            <person name="Amaro F."/>
            <person name="Zusman T."/>
            <person name="Lifshitz Z."/>
            <person name="Cohen O."/>
            <person name="Gilbert J.A."/>
            <person name="Pupko T."/>
            <person name="Shuman H.A."/>
            <person name="Segal G."/>
        </authorList>
    </citation>
    <scope>NUCLEOTIDE SEQUENCE [LARGE SCALE GENOMIC DNA]</scope>
    <source>
        <strain evidence="2 3">SC-63-C7</strain>
    </source>
</reference>
<dbReference type="OrthoDB" id="9889176at2"/>
<feature type="chain" id="PRO_5006917420" description="Secreted protein" evidence="1">
    <location>
        <begin position="24"/>
        <end position="80"/>
    </location>
</feature>
<accession>A0A0W0Y9U4</accession>
<proteinExistence type="predicted"/>
<dbReference type="AlphaFoldDB" id="A0A0W0Y9U4"/>
<gene>
    <name evidence="2" type="ORF">Lsan_4036</name>
</gene>
<dbReference type="RefSeq" id="WP_133134264.1">
    <property type="nucleotide sequence ID" value="NZ_CAAAIH010000012.1"/>
</dbReference>
<dbReference type="PATRIC" id="fig|45074.5.peg.4335"/>
<organism evidence="2 3">
    <name type="scientific">Legionella santicrucis</name>
    <dbReference type="NCBI Taxonomy" id="45074"/>
    <lineage>
        <taxon>Bacteria</taxon>
        <taxon>Pseudomonadati</taxon>
        <taxon>Pseudomonadota</taxon>
        <taxon>Gammaproteobacteria</taxon>
        <taxon>Legionellales</taxon>
        <taxon>Legionellaceae</taxon>
        <taxon>Legionella</taxon>
    </lineage>
</organism>